<name>A0A816EVS7_9BILA</name>
<evidence type="ECO:0000313" key="4">
    <source>
        <dbReference type="EMBL" id="CAF1654453.1"/>
    </source>
</evidence>
<keyword evidence="5" id="KW-1185">Reference proteome</keyword>
<feature type="compositionally biased region" description="Acidic residues" evidence="1">
    <location>
        <begin position="602"/>
        <end position="612"/>
    </location>
</feature>
<feature type="region of interest" description="Disordered" evidence="1">
    <location>
        <begin position="601"/>
        <end position="666"/>
    </location>
</feature>
<accession>A0A816EVS7</accession>
<organism evidence="4 5">
    <name type="scientific">Adineta steineri</name>
    <dbReference type="NCBI Taxonomy" id="433720"/>
    <lineage>
        <taxon>Eukaryota</taxon>
        <taxon>Metazoa</taxon>
        <taxon>Spiralia</taxon>
        <taxon>Gnathifera</taxon>
        <taxon>Rotifera</taxon>
        <taxon>Eurotatoria</taxon>
        <taxon>Bdelloidea</taxon>
        <taxon>Adinetida</taxon>
        <taxon>Adinetidae</taxon>
        <taxon>Adineta</taxon>
    </lineage>
</organism>
<comment type="caution">
    <text evidence="4">The sequence shown here is derived from an EMBL/GenBank/DDBJ whole genome shotgun (WGS) entry which is preliminary data.</text>
</comment>
<dbReference type="AlphaFoldDB" id="A0A816EVS7"/>
<evidence type="ECO:0000313" key="5">
    <source>
        <dbReference type="Proteomes" id="UP000663832"/>
    </source>
</evidence>
<dbReference type="EMBL" id="CAJNOM010004296">
    <property type="protein sequence ID" value="CAF1654453.1"/>
    <property type="molecule type" value="Genomic_DNA"/>
</dbReference>
<evidence type="ECO:0000313" key="3">
    <source>
        <dbReference type="EMBL" id="CAF1533177.1"/>
    </source>
</evidence>
<dbReference type="InterPro" id="IPR021896">
    <property type="entry name" value="THAP9-like_HTH"/>
</dbReference>
<dbReference type="OrthoDB" id="10012989at2759"/>
<feature type="domain" description="THAP9-like helix-turn-helix" evidence="2">
    <location>
        <begin position="141"/>
        <end position="193"/>
    </location>
</feature>
<dbReference type="Proteomes" id="UP000663832">
    <property type="component" value="Unassembled WGS sequence"/>
</dbReference>
<dbReference type="Proteomes" id="UP000663877">
    <property type="component" value="Unassembled WGS sequence"/>
</dbReference>
<dbReference type="EMBL" id="CAJNOI010003929">
    <property type="protein sequence ID" value="CAF1533177.1"/>
    <property type="molecule type" value="Genomic_DNA"/>
</dbReference>
<protein>
    <recommendedName>
        <fullName evidence="2">THAP9-like helix-turn-helix domain-containing protein</fullName>
    </recommendedName>
</protein>
<proteinExistence type="predicted"/>
<evidence type="ECO:0000259" key="2">
    <source>
        <dbReference type="Pfam" id="PF12017"/>
    </source>
</evidence>
<feature type="compositionally biased region" description="Acidic residues" evidence="1">
    <location>
        <begin position="640"/>
        <end position="652"/>
    </location>
</feature>
<feature type="non-terminal residue" evidence="4">
    <location>
        <position position="666"/>
    </location>
</feature>
<sequence length="666" mass="76934">MANIEDLSQFLDIIPSLSDDAFYDFVKEFIGVDESDILKIQKIKNVRILLRVPDVFSFFTINNKEINSLKERACFVDEDMKAVVKTGIRSNIELFIELLKKHEESKKVQEKNDHMYNFTNFNTQNIEPSELKSFAQVFIDNYLKNTKRPSNNYKFDEIVNKFASALHILSGHHAYAFVRNNLPGALPSVVTLNTFNENINLGLRECEFRFDSLKNHLVAIDANYIFSSEDTTSVIQSIYYDSKDDCFIGFCSPLMNGLPLMNTFKTDNYHELENWFQHTNRSSLINTHLIEPIPTNNSSHAHSRPYILSAYGTDDVVTATDILRRWMFLFNECKERDIRLVGFSSDCAPKYLKAMRLALGFFTRAPNIDLITGNDNILNIGIPSTWRFFYMRKIQSFLVMQDGTHLVTKVRNRLLSNIANLCINGHDISVSYLFHILENYSKIEHNLIKSDIVPHDRQNYTSCLKITSDDVLNLLKQINAKGTYIYLYLLKLLILTYVKSNTSIQNQSNNTTCKIRFPIHHKHQPNESSESMNNQNLSTLTLHDIEKIIINAYHEAELMMGQLNLIELLKKHNLNDMNKLSSFVFEQLSKNSTIDYSVVNNNDDEVDSDDADNNINNNYDTTNYNNNNNKHIVVDHPEIDSEFDEDSSDDDGQNPYHLKVSKQTFQ</sequence>
<feature type="compositionally biased region" description="Low complexity" evidence="1">
    <location>
        <begin position="613"/>
        <end position="629"/>
    </location>
</feature>
<dbReference type="Pfam" id="PF12017">
    <property type="entry name" value="Tnp_P_element"/>
    <property type="match status" value="1"/>
</dbReference>
<reference evidence="4" key="1">
    <citation type="submission" date="2021-02" db="EMBL/GenBank/DDBJ databases">
        <authorList>
            <person name="Nowell W R."/>
        </authorList>
    </citation>
    <scope>NUCLEOTIDE SEQUENCE</scope>
</reference>
<gene>
    <name evidence="3" type="ORF">BJG266_LOCUS45053</name>
    <name evidence="4" type="ORF">QVE165_LOCUS62028</name>
</gene>
<evidence type="ECO:0000256" key="1">
    <source>
        <dbReference type="SAM" id="MobiDB-lite"/>
    </source>
</evidence>